<protein>
    <submittedName>
        <fullName evidence="2">Uncharacterized protein</fullName>
    </submittedName>
</protein>
<feature type="compositionally biased region" description="Polar residues" evidence="1">
    <location>
        <begin position="1"/>
        <end position="10"/>
    </location>
</feature>
<dbReference type="Gene3D" id="2.40.160.20">
    <property type="match status" value="1"/>
</dbReference>
<dbReference type="Pfam" id="PF11578">
    <property type="entry name" value="DUF3237"/>
    <property type="match status" value="1"/>
</dbReference>
<reference evidence="2 3" key="1">
    <citation type="submission" date="2015-10" db="EMBL/GenBank/DDBJ databases">
        <title>Full genome of DAOMC 229536 Phialocephala scopiformis, a fungal endophyte of spruce producing the potent anti-insectan compound rugulosin.</title>
        <authorList>
            <consortium name="DOE Joint Genome Institute"/>
            <person name="Walker A.K."/>
            <person name="Frasz S.L."/>
            <person name="Seifert K.A."/>
            <person name="Miller J.D."/>
            <person name="Mondo S.J."/>
            <person name="Labutti K."/>
            <person name="Lipzen A."/>
            <person name="Dockter R."/>
            <person name="Kennedy M."/>
            <person name="Grigoriev I.V."/>
            <person name="Spatafora J.W."/>
        </authorList>
    </citation>
    <scope>NUCLEOTIDE SEQUENCE [LARGE SCALE GENOMIC DNA]</scope>
    <source>
        <strain evidence="2 3">CBS 120377</strain>
    </source>
</reference>
<name>A0A194X1K3_MOLSC</name>
<dbReference type="InParanoid" id="A0A194X1K3"/>
<gene>
    <name evidence="2" type="ORF">LY89DRAFT_687335</name>
</gene>
<dbReference type="Proteomes" id="UP000070700">
    <property type="component" value="Unassembled WGS sequence"/>
</dbReference>
<dbReference type="OrthoDB" id="2544694at2759"/>
<evidence type="ECO:0000256" key="1">
    <source>
        <dbReference type="SAM" id="MobiDB-lite"/>
    </source>
</evidence>
<dbReference type="KEGG" id="psco:LY89DRAFT_687335"/>
<evidence type="ECO:0000313" key="3">
    <source>
        <dbReference type="Proteomes" id="UP000070700"/>
    </source>
</evidence>
<accession>A0A194X1K3</accession>
<dbReference type="PANTHER" id="PTHR37315">
    <property type="entry name" value="UPF0311 PROTEIN BLR7842"/>
    <property type="match status" value="1"/>
</dbReference>
<organism evidence="2 3">
    <name type="scientific">Mollisia scopiformis</name>
    <name type="common">Conifer needle endophyte fungus</name>
    <name type="synonym">Phialocephala scopiformis</name>
    <dbReference type="NCBI Taxonomy" id="149040"/>
    <lineage>
        <taxon>Eukaryota</taxon>
        <taxon>Fungi</taxon>
        <taxon>Dikarya</taxon>
        <taxon>Ascomycota</taxon>
        <taxon>Pezizomycotina</taxon>
        <taxon>Leotiomycetes</taxon>
        <taxon>Helotiales</taxon>
        <taxon>Mollisiaceae</taxon>
        <taxon>Mollisia</taxon>
    </lineage>
</organism>
<evidence type="ECO:0000313" key="2">
    <source>
        <dbReference type="EMBL" id="KUJ14076.1"/>
    </source>
</evidence>
<sequence>MQLPTPNTRMNDGVSEAPPPKTINPIPHLKYIFSLRCKIDPAMNVGEGPYGFRAHVPITGGTFSGRFGMNGKVLNGGADDMIVVDEIRTRIDTRYMLETDDGALIYIRHVQTSHIIPQKPNILTNILVQEEEEQERQRW</sequence>
<dbReference type="GeneID" id="28825200"/>
<dbReference type="RefSeq" id="XP_018068431.1">
    <property type="nucleotide sequence ID" value="XM_018215474.1"/>
</dbReference>
<keyword evidence="3" id="KW-1185">Reference proteome</keyword>
<dbReference type="EMBL" id="KQ947421">
    <property type="protein sequence ID" value="KUJ14076.1"/>
    <property type="molecule type" value="Genomic_DNA"/>
</dbReference>
<dbReference type="PANTHER" id="PTHR37315:SF1">
    <property type="entry name" value="UPF0311 PROTEIN BLR7842"/>
    <property type="match status" value="1"/>
</dbReference>
<feature type="region of interest" description="Disordered" evidence="1">
    <location>
        <begin position="1"/>
        <end position="21"/>
    </location>
</feature>
<dbReference type="InterPro" id="IPR020915">
    <property type="entry name" value="UPF0311"/>
</dbReference>
<proteinExistence type="predicted"/>
<dbReference type="AlphaFoldDB" id="A0A194X1K3"/>